<reference evidence="2 3" key="1">
    <citation type="submission" date="2015-01" db="EMBL/GenBank/DDBJ databases">
        <title>Deinococcus soli/N5/whole genome sequencing.</title>
        <authorList>
            <person name="Kim M.K."/>
            <person name="Srinivasan S."/>
            <person name="Lee J.-J."/>
        </authorList>
    </citation>
    <scope>NUCLEOTIDE SEQUENCE [LARGE SCALE GENOMIC DNA]</scope>
    <source>
        <strain evidence="2 3">N5</strain>
    </source>
</reference>
<gene>
    <name evidence="2" type="ORF">SY84_02180</name>
</gene>
<dbReference type="InterPro" id="IPR035930">
    <property type="entry name" value="FomD-like_sf"/>
</dbReference>
<proteinExistence type="predicted"/>
<dbReference type="EMBL" id="CP011389">
    <property type="protein sequence ID" value="AKH16047.1"/>
    <property type="molecule type" value="Genomic_DNA"/>
</dbReference>
<dbReference type="KEGG" id="dch:SY84_02180"/>
<evidence type="ECO:0000259" key="1">
    <source>
        <dbReference type="Pfam" id="PF04167"/>
    </source>
</evidence>
<dbReference type="PANTHER" id="PTHR41271:SF1">
    <property type="entry name" value="DUF402 DOMAIN-CONTAINING PROTEIN"/>
    <property type="match status" value="1"/>
</dbReference>
<dbReference type="SUPFAM" id="SSF159234">
    <property type="entry name" value="FomD-like"/>
    <property type="match status" value="1"/>
</dbReference>
<evidence type="ECO:0000313" key="2">
    <source>
        <dbReference type="EMBL" id="AKH16047.1"/>
    </source>
</evidence>
<dbReference type="RefSeq" id="WP_046842622.1">
    <property type="nucleotide sequence ID" value="NZ_CP011389.1"/>
</dbReference>
<dbReference type="Pfam" id="PF04167">
    <property type="entry name" value="DUF402"/>
    <property type="match status" value="1"/>
</dbReference>
<dbReference type="InterPro" id="IPR007295">
    <property type="entry name" value="DUF402"/>
</dbReference>
<dbReference type="PANTHER" id="PTHR41271">
    <property type="entry name" value="DUF402 DOMAIN-CONTAINING PROTEIN"/>
    <property type="match status" value="1"/>
</dbReference>
<dbReference type="Gene3D" id="2.40.380.10">
    <property type="entry name" value="FomD-like"/>
    <property type="match status" value="1"/>
</dbReference>
<keyword evidence="3" id="KW-1185">Reference proteome</keyword>
<name>A0A0F7JK24_9DEIO</name>
<dbReference type="PATRIC" id="fig|1309411.5.peg.459"/>
<dbReference type="AlphaFoldDB" id="A0A0F7JK24"/>
<organism evidence="2 3">
    <name type="scientific">Deinococcus soli</name>
    <name type="common">ex Cha et al. 2016</name>
    <dbReference type="NCBI Taxonomy" id="1309411"/>
    <lineage>
        <taxon>Bacteria</taxon>
        <taxon>Thermotogati</taxon>
        <taxon>Deinococcota</taxon>
        <taxon>Deinococci</taxon>
        <taxon>Deinococcales</taxon>
        <taxon>Deinococcaceae</taxon>
        <taxon>Deinococcus</taxon>
    </lineage>
</organism>
<accession>A0A0F7JK24</accession>
<sequence>MKRKVFDLSGWARVTRHTQTVLHVPGHVIVDFVAHDVIRPLDVPIPGRDGLRRILGSGYRWVRAHPTSGHGAPGSALTMQLDAAGRPVQYYIDLHGGEGWHDSGYPWHDDLYLDVIGHPAEHDPWVIDATGIIDGDELDDAVTQGLVTPAQADATWTHARHVETQLQAGTYPPVHVLKRYLEDPYT</sequence>
<protein>
    <recommendedName>
        <fullName evidence="1">DUF402 domain-containing protein</fullName>
    </recommendedName>
</protein>
<evidence type="ECO:0000313" key="3">
    <source>
        <dbReference type="Proteomes" id="UP000034024"/>
    </source>
</evidence>
<feature type="domain" description="DUF402" evidence="1">
    <location>
        <begin position="78"/>
        <end position="170"/>
    </location>
</feature>
<dbReference type="Proteomes" id="UP000034024">
    <property type="component" value="Chromosome"/>
</dbReference>
<dbReference type="OrthoDB" id="2002222at2"/>